<dbReference type="InterPro" id="IPR038072">
    <property type="entry name" value="GspK_central_sf"/>
</dbReference>
<evidence type="ECO:0000313" key="14">
    <source>
        <dbReference type="Proteomes" id="UP000675747"/>
    </source>
</evidence>
<keyword evidence="9" id="KW-0472">Membrane</keyword>
<dbReference type="Gene3D" id="1.10.40.60">
    <property type="entry name" value="EpsJ-like"/>
    <property type="match status" value="1"/>
</dbReference>
<evidence type="ECO:0000256" key="2">
    <source>
        <dbReference type="ARBA" id="ARBA00007246"/>
    </source>
</evidence>
<dbReference type="InterPro" id="IPR049031">
    <property type="entry name" value="T2SSK_SAM-like_1st"/>
</dbReference>
<evidence type="ECO:0000256" key="10">
    <source>
        <dbReference type="SAM" id="MobiDB-lite"/>
    </source>
</evidence>
<keyword evidence="3" id="KW-0813">Transport</keyword>
<keyword evidence="14" id="KW-1185">Reference proteome</keyword>
<evidence type="ECO:0000256" key="1">
    <source>
        <dbReference type="ARBA" id="ARBA00004533"/>
    </source>
</evidence>
<protein>
    <submittedName>
        <fullName evidence="12">General secretion pathway protein GspK</fullName>
    </submittedName>
</protein>
<name>A0A8J7VTY3_9GAMM</name>
<sequence length="291" mass="30372">MNARRPAVRGAALLLVLWLLALLTVLVGGFGLASRTEALQGRAMRSGTQARLAAQAGIDYAMLRLQDPDPLRRWHPDGRGYRMPFDGVEVELAIVDESGKIDLNAADPALLAQFFATRGLDEDAAARLAGAVVDWRDPDELSPPGGGAESADYADAGRPYGAKNAPFDTVAELQQVLGMTPALYRDSAAAFTVFSGLAVPNPTFAQAPVLVALGLDEEQILAQLALRGEGAGIDPELDPAAVALGTGTYSIDASVTMPDGTAAVIAAVVRAGGGPGDRVYVPLSWRLGEIE</sequence>
<evidence type="ECO:0000256" key="3">
    <source>
        <dbReference type="ARBA" id="ARBA00022448"/>
    </source>
</evidence>
<evidence type="ECO:0000313" key="13">
    <source>
        <dbReference type="EMBL" id="MBS7457776.1"/>
    </source>
</evidence>
<keyword evidence="5" id="KW-0997">Cell inner membrane</keyword>
<keyword evidence="7" id="KW-0653">Protein transport</keyword>
<keyword evidence="6" id="KW-0812">Transmembrane</keyword>
<reference evidence="13 14" key="1">
    <citation type="journal article" date="2021" name="Microbiol. Resour. Announc.">
        <title>Draft Genome Sequence of Coralloluteibacterium stylophorae LMG 29479T.</title>
        <authorList>
            <person name="Karlyshev A.V."/>
            <person name="Kudryashova E.B."/>
            <person name="Ariskina E.V."/>
            <person name="Conroy A.P."/>
            <person name="Abidueva E.Y."/>
        </authorList>
    </citation>
    <scope>NUCLEOTIDE SEQUENCE [LARGE SCALE GENOMIC DNA]</scope>
    <source>
        <strain evidence="13 14">LMG 29479</strain>
    </source>
</reference>
<dbReference type="PANTHER" id="PTHR38831:SF2">
    <property type="entry name" value="TYPE II SECRETION SYSTEM PROTEIN K"/>
    <property type="match status" value="1"/>
</dbReference>
<dbReference type="RefSeq" id="WP_211925912.1">
    <property type="nucleotide sequence ID" value="NZ_JAGQFT020000007.1"/>
</dbReference>
<evidence type="ECO:0000256" key="6">
    <source>
        <dbReference type="ARBA" id="ARBA00022692"/>
    </source>
</evidence>
<comment type="subcellular location">
    <subcellularLocation>
        <location evidence="1">Cell inner membrane</location>
    </subcellularLocation>
</comment>
<evidence type="ECO:0000313" key="12">
    <source>
        <dbReference type="EMBL" id="MBR0561946.1"/>
    </source>
</evidence>
<accession>A0A8J7VTY3</accession>
<dbReference type="EMBL" id="JAGQFT020000007">
    <property type="protein sequence ID" value="MBS7457776.1"/>
    <property type="molecule type" value="Genomic_DNA"/>
</dbReference>
<dbReference type="GO" id="GO:0005886">
    <property type="term" value="C:plasma membrane"/>
    <property type="evidence" value="ECO:0007669"/>
    <property type="project" value="UniProtKB-SubCell"/>
</dbReference>
<dbReference type="PANTHER" id="PTHR38831">
    <property type="entry name" value="TYPE II SECRETION SYSTEM PROTEIN K"/>
    <property type="match status" value="1"/>
</dbReference>
<dbReference type="Proteomes" id="UP000675747">
    <property type="component" value="Unassembled WGS sequence"/>
</dbReference>
<evidence type="ECO:0000256" key="4">
    <source>
        <dbReference type="ARBA" id="ARBA00022475"/>
    </source>
</evidence>
<evidence type="ECO:0000256" key="7">
    <source>
        <dbReference type="ARBA" id="ARBA00022927"/>
    </source>
</evidence>
<dbReference type="GO" id="GO:0009306">
    <property type="term" value="P:protein secretion"/>
    <property type="evidence" value="ECO:0007669"/>
    <property type="project" value="InterPro"/>
</dbReference>
<evidence type="ECO:0000259" key="11">
    <source>
        <dbReference type="Pfam" id="PF21687"/>
    </source>
</evidence>
<proteinExistence type="inferred from homology"/>
<evidence type="ECO:0000256" key="5">
    <source>
        <dbReference type="ARBA" id="ARBA00022519"/>
    </source>
</evidence>
<feature type="region of interest" description="Disordered" evidence="10">
    <location>
        <begin position="136"/>
        <end position="155"/>
    </location>
</feature>
<comment type="similarity">
    <text evidence="2">Belongs to the GSP K family.</text>
</comment>
<dbReference type="SUPFAM" id="SSF158544">
    <property type="entry name" value="GspK insert domain-like"/>
    <property type="match status" value="1"/>
</dbReference>
<keyword evidence="4" id="KW-1003">Cell membrane</keyword>
<gene>
    <name evidence="13" type="ORF">KB893_011610</name>
    <name evidence="12" type="ORF">KB893_05385</name>
</gene>
<dbReference type="EMBL" id="JAGQFT010000028">
    <property type="protein sequence ID" value="MBR0561946.1"/>
    <property type="molecule type" value="Genomic_DNA"/>
</dbReference>
<evidence type="ECO:0000256" key="9">
    <source>
        <dbReference type="ARBA" id="ARBA00023136"/>
    </source>
</evidence>
<reference evidence="12" key="2">
    <citation type="submission" date="2021-04" db="EMBL/GenBank/DDBJ databases">
        <authorList>
            <person name="Karlyshev A.V."/>
        </authorList>
    </citation>
    <scope>NUCLEOTIDE SEQUENCE</scope>
    <source>
        <strain evidence="12">LMG 29479</strain>
    </source>
</reference>
<evidence type="ECO:0000256" key="8">
    <source>
        <dbReference type="ARBA" id="ARBA00022989"/>
    </source>
</evidence>
<dbReference type="InterPro" id="IPR005628">
    <property type="entry name" value="GspK"/>
</dbReference>
<organism evidence="12">
    <name type="scientific">Coralloluteibacterium stylophorae</name>
    <dbReference type="NCBI Taxonomy" id="1776034"/>
    <lineage>
        <taxon>Bacteria</taxon>
        <taxon>Pseudomonadati</taxon>
        <taxon>Pseudomonadota</taxon>
        <taxon>Gammaproteobacteria</taxon>
        <taxon>Lysobacterales</taxon>
        <taxon>Lysobacteraceae</taxon>
        <taxon>Coralloluteibacterium</taxon>
    </lineage>
</organism>
<dbReference type="AlphaFoldDB" id="A0A8J7VTY3"/>
<comment type="caution">
    <text evidence="12">The sequence shown here is derived from an EMBL/GenBank/DDBJ whole genome shotgun (WGS) entry which is preliminary data.</text>
</comment>
<keyword evidence="8" id="KW-1133">Transmembrane helix</keyword>
<feature type="domain" description="T2SS protein K first SAM-like" evidence="11">
    <location>
        <begin position="105"/>
        <end position="186"/>
    </location>
</feature>
<dbReference type="Pfam" id="PF21687">
    <property type="entry name" value="T2SSK_1st"/>
    <property type="match status" value="1"/>
</dbReference>